<feature type="chain" id="PRO_5036328711" evidence="9">
    <location>
        <begin position="21"/>
        <end position="653"/>
    </location>
</feature>
<accession>A0A336MZS0</accession>
<evidence type="ECO:0000256" key="6">
    <source>
        <dbReference type="ARBA" id="ARBA00023170"/>
    </source>
</evidence>
<evidence type="ECO:0000256" key="8">
    <source>
        <dbReference type="SAM" id="Phobius"/>
    </source>
</evidence>
<evidence type="ECO:0000256" key="2">
    <source>
        <dbReference type="ARBA" id="ARBA00022475"/>
    </source>
</evidence>
<dbReference type="PANTHER" id="PTHR42643">
    <property type="entry name" value="IONOTROPIC RECEPTOR 20A-RELATED"/>
    <property type="match status" value="1"/>
</dbReference>
<gene>
    <name evidence="12" type="primary">CSON010622</name>
</gene>
<evidence type="ECO:0000313" key="11">
    <source>
        <dbReference type="EMBL" id="SSX16353.1"/>
    </source>
</evidence>
<dbReference type="InterPro" id="IPR057074">
    <property type="entry name" value="IR75A_N"/>
</dbReference>
<dbReference type="EMBL" id="UFQT01004377">
    <property type="protein sequence ID" value="SSX35670.1"/>
    <property type="molecule type" value="Genomic_DNA"/>
</dbReference>
<feature type="transmembrane region" description="Helical" evidence="8">
    <location>
        <begin position="405"/>
        <end position="426"/>
    </location>
</feature>
<comment type="subcellular location">
    <subcellularLocation>
        <location evidence="1">Cell membrane</location>
        <topology evidence="1">Multi-pass membrane protein</topology>
    </subcellularLocation>
</comment>
<proteinExistence type="predicted"/>
<dbReference type="EMBL" id="UFQS01004377">
    <property type="protein sequence ID" value="SSX16353.1"/>
    <property type="molecule type" value="Genomic_DNA"/>
</dbReference>
<evidence type="ECO:0000256" key="3">
    <source>
        <dbReference type="ARBA" id="ARBA00022692"/>
    </source>
</evidence>
<dbReference type="Gene3D" id="1.10.287.70">
    <property type="match status" value="1"/>
</dbReference>
<keyword evidence="6" id="KW-0675">Receptor</keyword>
<dbReference type="AlphaFoldDB" id="A0A336MZS0"/>
<evidence type="ECO:0000256" key="5">
    <source>
        <dbReference type="ARBA" id="ARBA00023136"/>
    </source>
</evidence>
<evidence type="ECO:0000259" key="10">
    <source>
        <dbReference type="Pfam" id="PF24576"/>
    </source>
</evidence>
<dbReference type="GO" id="GO:0005886">
    <property type="term" value="C:plasma membrane"/>
    <property type="evidence" value="ECO:0007669"/>
    <property type="project" value="UniProtKB-SubCell"/>
</dbReference>
<reference evidence="11" key="1">
    <citation type="submission" date="2018-04" db="EMBL/GenBank/DDBJ databases">
        <authorList>
            <person name="Go L.Y."/>
            <person name="Mitchell J.A."/>
        </authorList>
    </citation>
    <scope>NUCLEOTIDE SEQUENCE</scope>
    <source>
        <tissue evidence="11">Whole organism</tissue>
    </source>
</reference>
<evidence type="ECO:0000256" key="1">
    <source>
        <dbReference type="ARBA" id="ARBA00004651"/>
    </source>
</evidence>
<evidence type="ECO:0000313" key="12">
    <source>
        <dbReference type="EMBL" id="SSX35670.1"/>
    </source>
</evidence>
<dbReference type="PANTHER" id="PTHR42643:SF32">
    <property type="entry name" value="IONOTROPIC RECEPTOR 31A, ISOFORM C-RELATED"/>
    <property type="match status" value="1"/>
</dbReference>
<keyword evidence="5 8" id="KW-0472">Membrane</keyword>
<feature type="domain" description="Ionotropic receptor 75a N-terminal" evidence="10">
    <location>
        <begin position="28"/>
        <end position="207"/>
    </location>
</feature>
<evidence type="ECO:0000256" key="9">
    <source>
        <dbReference type="SAM" id="SignalP"/>
    </source>
</evidence>
<keyword evidence="2" id="KW-1003">Cell membrane</keyword>
<dbReference type="Pfam" id="PF24576">
    <property type="entry name" value="IR75A_N"/>
    <property type="match status" value="1"/>
</dbReference>
<dbReference type="OMA" id="SIMCMQG"/>
<feature type="signal peptide" evidence="9">
    <location>
        <begin position="1"/>
        <end position="20"/>
    </location>
</feature>
<dbReference type="SUPFAM" id="SSF53850">
    <property type="entry name" value="Periplasmic binding protein-like II"/>
    <property type="match status" value="1"/>
</dbReference>
<organism evidence="12">
    <name type="scientific">Culicoides sonorensis</name>
    <name type="common">Biting midge</name>
    <dbReference type="NCBI Taxonomy" id="179676"/>
    <lineage>
        <taxon>Eukaryota</taxon>
        <taxon>Metazoa</taxon>
        <taxon>Ecdysozoa</taxon>
        <taxon>Arthropoda</taxon>
        <taxon>Hexapoda</taxon>
        <taxon>Insecta</taxon>
        <taxon>Pterygota</taxon>
        <taxon>Neoptera</taxon>
        <taxon>Endopterygota</taxon>
        <taxon>Diptera</taxon>
        <taxon>Nematocera</taxon>
        <taxon>Chironomoidea</taxon>
        <taxon>Ceratopogonidae</taxon>
        <taxon>Ceratopogoninae</taxon>
        <taxon>Culicoides</taxon>
        <taxon>Monoculicoides</taxon>
    </lineage>
</organism>
<evidence type="ECO:0000256" key="4">
    <source>
        <dbReference type="ARBA" id="ARBA00022989"/>
    </source>
</evidence>
<reference evidence="12" key="2">
    <citation type="submission" date="2018-07" db="EMBL/GenBank/DDBJ databases">
        <authorList>
            <person name="Quirk P.G."/>
            <person name="Krulwich T.A."/>
        </authorList>
    </citation>
    <scope>NUCLEOTIDE SEQUENCE</scope>
</reference>
<feature type="transmembrane region" description="Helical" evidence="8">
    <location>
        <begin position="341"/>
        <end position="360"/>
    </location>
</feature>
<dbReference type="InterPro" id="IPR052192">
    <property type="entry name" value="Insect_Ionotropic_Sensory_Rcpt"/>
</dbReference>
<keyword evidence="4 8" id="KW-1133">Transmembrane helix</keyword>
<sequence>MKLVTLKIFFLIFLVNGIMSSNFIQNSLIFQYFTEIHPVKHVLIFSTKSVDLYSLQNFMSNGISILQVKNNTSRFEEFFHPVNTPVGVYVESGHDILQWASNEKYFNSSYFWLIEGNDLETAESVLGNLFHIQLNSQITFIEKFNSKLWNLIDVYSYGRHLRYELVMNKFAEWNAIEEKMMIVKEFPLMYRKSYRGNFNGLVMRQGIVIAKRPKDHSIEYFDKIMTEPGTSQDILTLVKYQHNQGMILRQRYNFSVRVNRIATDITTAWIKGKRGGGLGILARNETDVSSTGGLVTPCRLEEFDFIHTRFFTKADYFYRLSPELIGKGEKQLTFLVPFNNQVWICILVTLILITILLKLYSKKLYDHIIKYESIVIQVVSIVTSQGLDLPYNHIFRRITTFTGQLLVIMILNLYAGKLLTVLLTPVKDPFQDRTDLLNSDIHLGRYTTWGIARQLETSNRPDYNELFFNTSRGLSSKSLDKKTIAVFDNYYEGLQYMKNNPVTFTGESSNIQGIIKRTFSPDEICEVKKQVLIHTPQYYALKKHSQYSRAFMIGLLKADEAGILQKLKNTYFEEMPPCVAGVKLYSVPFGKIKSALIILSVAACLSIIIFVLEYLWFKMSGISLKFIEKRKTIKKNIKNVQKPKKIKQPRMYP</sequence>
<protein>
    <submittedName>
        <fullName evidence="12">CSON010622 protein</fullName>
    </submittedName>
</protein>
<keyword evidence="3 8" id="KW-0812">Transmembrane</keyword>
<name>A0A336MZS0_CULSO</name>
<keyword evidence="9" id="KW-0732">Signal</keyword>
<dbReference type="VEuPathDB" id="VectorBase:CSON010622"/>
<feature type="transmembrane region" description="Helical" evidence="8">
    <location>
        <begin position="595"/>
        <end position="617"/>
    </location>
</feature>
<evidence type="ECO:0000256" key="7">
    <source>
        <dbReference type="ARBA" id="ARBA00023180"/>
    </source>
</evidence>
<keyword evidence="7" id="KW-0325">Glycoprotein</keyword>